<evidence type="ECO:0000313" key="4">
    <source>
        <dbReference type="EMBL" id="CAG2250207.1"/>
    </source>
</evidence>
<keyword evidence="2" id="KW-1133">Transmembrane helix</keyword>
<keyword evidence="2" id="KW-0812">Transmembrane</keyword>
<evidence type="ECO:0000256" key="2">
    <source>
        <dbReference type="SAM" id="Phobius"/>
    </source>
</evidence>
<feature type="domain" description="B box-type" evidence="3">
    <location>
        <begin position="86"/>
        <end position="128"/>
    </location>
</feature>
<keyword evidence="1" id="KW-0479">Metal-binding</keyword>
<name>A0A8S3V6C2_MYTED</name>
<keyword evidence="1" id="KW-0863">Zinc-finger</keyword>
<dbReference type="PROSITE" id="PS50119">
    <property type="entry name" value="ZF_BBOX"/>
    <property type="match status" value="1"/>
</dbReference>
<accession>A0A8S3V6C2</accession>
<keyword evidence="1" id="KW-0862">Zinc</keyword>
<dbReference type="EMBL" id="CAJPWZ010003045">
    <property type="protein sequence ID" value="CAG2250207.1"/>
    <property type="molecule type" value="Genomic_DNA"/>
</dbReference>
<gene>
    <name evidence="4" type="ORF">MEDL_61950</name>
</gene>
<dbReference type="Gene3D" id="3.30.160.60">
    <property type="entry name" value="Classic Zinc Finger"/>
    <property type="match status" value="1"/>
</dbReference>
<evidence type="ECO:0000256" key="1">
    <source>
        <dbReference type="PROSITE-ProRule" id="PRU00024"/>
    </source>
</evidence>
<dbReference type="Proteomes" id="UP000683360">
    <property type="component" value="Unassembled WGS sequence"/>
</dbReference>
<dbReference type="GO" id="GO:0008270">
    <property type="term" value="F:zinc ion binding"/>
    <property type="evidence" value="ECO:0007669"/>
    <property type="project" value="UniProtKB-KW"/>
</dbReference>
<feature type="transmembrane region" description="Helical" evidence="2">
    <location>
        <begin position="169"/>
        <end position="188"/>
    </location>
</feature>
<dbReference type="SUPFAM" id="SSF57845">
    <property type="entry name" value="B-box zinc-binding domain"/>
    <property type="match status" value="1"/>
</dbReference>
<keyword evidence="2" id="KW-0472">Membrane</keyword>
<dbReference type="InterPro" id="IPR000315">
    <property type="entry name" value="Znf_B-box"/>
</dbReference>
<reference evidence="4" key="1">
    <citation type="submission" date="2021-03" db="EMBL/GenBank/DDBJ databases">
        <authorList>
            <person name="Bekaert M."/>
        </authorList>
    </citation>
    <scope>NUCLEOTIDE SEQUENCE</scope>
</reference>
<dbReference type="AlphaFoldDB" id="A0A8S3V6C2"/>
<keyword evidence="5" id="KW-1185">Reference proteome</keyword>
<evidence type="ECO:0000259" key="3">
    <source>
        <dbReference type="PROSITE" id="PS50119"/>
    </source>
</evidence>
<evidence type="ECO:0000313" key="5">
    <source>
        <dbReference type="Proteomes" id="UP000683360"/>
    </source>
</evidence>
<sequence>MIKFLEKQWMHTINDALQKWKDYEYHNEIRCPLCTVGDRAVKYCFVCEVPIDQQCLCFHETMNSYLDHTTISIIDVDQRFKIKHFATKRNCPNHRLLQSTSYCTSCSKFVCQECAEYHLKMNHNVDMLIDVYLLFDKLHALKRSSEDKIHSNPDLSEEEHAVLKMSITWIEVILVFEMIIPILMQYLFKLIYVMH</sequence>
<proteinExistence type="predicted"/>
<organism evidence="4 5">
    <name type="scientific">Mytilus edulis</name>
    <name type="common">Blue mussel</name>
    <dbReference type="NCBI Taxonomy" id="6550"/>
    <lineage>
        <taxon>Eukaryota</taxon>
        <taxon>Metazoa</taxon>
        <taxon>Spiralia</taxon>
        <taxon>Lophotrochozoa</taxon>
        <taxon>Mollusca</taxon>
        <taxon>Bivalvia</taxon>
        <taxon>Autobranchia</taxon>
        <taxon>Pteriomorphia</taxon>
        <taxon>Mytilida</taxon>
        <taxon>Mytiloidea</taxon>
        <taxon>Mytilidae</taxon>
        <taxon>Mytilinae</taxon>
        <taxon>Mytilus</taxon>
    </lineage>
</organism>
<comment type="caution">
    <text evidence="4">The sequence shown here is derived from an EMBL/GenBank/DDBJ whole genome shotgun (WGS) entry which is preliminary data.</text>
</comment>
<protein>
    <recommendedName>
        <fullName evidence="3">B box-type domain-containing protein</fullName>
    </recommendedName>
</protein>
<dbReference type="Pfam" id="PF00643">
    <property type="entry name" value="zf-B_box"/>
    <property type="match status" value="1"/>
</dbReference>